<evidence type="ECO:0000256" key="2">
    <source>
        <dbReference type="ARBA" id="ARBA00006997"/>
    </source>
</evidence>
<evidence type="ECO:0000256" key="11">
    <source>
        <dbReference type="HAMAP-Rule" id="MF_00109"/>
    </source>
</evidence>
<dbReference type="GO" id="GO:0000287">
    <property type="term" value="F:magnesium ion binding"/>
    <property type="evidence" value="ECO:0007669"/>
    <property type="project" value="UniProtKB-UniRule"/>
</dbReference>
<comment type="subcellular location">
    <subcellularLocation>
        <location evidence="11">Cytoplasm</location>
    </subcellularLocation>
</comment>
<dbReference type="EC" id="2.7.1.71" evidence="3 11"/>
<evidence type="ECO:0000256" key="7">
    <source>
        <dbReference type="ARBA" id="ARBA00022777"/>
    </source>
</evidence>
<dbReference type="InterPro" id="IPR023000">
    <property type="entry name" value="Shikimate_kinase_CS"/>
</dbReference>
<evidence type="ECO:0000256" key="3">
    <source>
        <dbReference type="ARBA" id="ARBA00012154"/>
    </source>
</evidence>
<keyword evidence="11" id="KW-0479">Metal-binding</keyword>
<feature type="binding site" evidence="11">
    <location>
        <position position="6"/>
    </location>
    <ligand>
        <name>Mg(2+)</name>
        <dbReference type="ChEBI" id="CHEBI:18420"/>
    </ligand>
</feature>
<dbReference type="Gene3D" id="3.40.50.300">
    <property type="entry name" value="P-loop containing nucleotide triphosphate hydrolases"/>
    <property type="match status" value="1"/>
</dbReference>
<dbReference type="GO" id="GO:0005524">
    <property type="term" value="F:ATP binding"/>
    <property type="evidence" value="ECO:0007669"/>
    <property type="project" value="UniProtKB-UniRule"/>
</dbReference>
<keyword evidence="11" id="KW-0963">Cytoplasm</keyword>
<reference evidence="13" key="1">
    <citation type="submission" date="2020-10" db="EMBL/GenBank/DDBJ databases">
        <authorList>
            <person name="Gilroy R."/>
        </authorList>
    </citation>
    <scope>NUCLEOTIDE SEQUENCE</scope>
    <source>
        <strain evidence="13">G3-8215</strain>
    </source>
</reference>
<dbReference type="PANTHER" id="PTHR21087">
    <property type="entry name" value="SHIKIMATE KINASE"/>
    <property type="match status" value="1"/>
</dbReference>
<reference evidence="13" key="2">
    <citation type="journal article" date="2021" name="PeerJ">
        <title>Extensive microbial diversity within the chicken gut microbiome revealed by metagenomics and culture.</title>
        <authorList>
            <person name="Gilroy R."/>
            <person name="Ravi A."/>
            <person name="Getino M."/>
            <person name="Pursley I."/>
            <person name="Horton D.L."/>
            <person name="Alikhan N.F."/>
            <person name="Baker D."/>
            <person name="Gharbi K."/>
            <person name="Hall N."/>
            <person name="Watson M."/>
            <person name="Adriaenssens E.M."/>
            <person name="Foster-Nyarko E."/>
            <person name="Jarju S."/>
            <person name="Secka A."/>
            <person name="Antonio M."/>
            <person name="Oren A."/>
            <person name="Chaudhuri R.R."/>
            <person name="La Ragione R."/>
            <person name="Hildebrand F."/>
            <person name="Pallen M.J."/>
        </authorList>
    </citation>
    <scope>NUCLEOTIDE SEQUENCE</scope>
    <source>
        <strain evidence="13">G3-8215</strain>
    </source>
</reference>
<dbReference type="GO" id="GO:0009073">
    <property type="term" value="P:aromatic amino acid family biosynthetic process"/>
    <property type="evidence" value="ECO:0007669"/>
    <property type="project" value="UniProtKB-KW"/>
</dbReference>
<comment type="function">
    <text evidence="11">Catalyzes the specific phosphorylation of the 3-hydroxyl group of shikimic acid using ATP as a cosubstrate.</text>
</comment>
<feature type="binding site" evidence="11">
    <location>
        <position position="48"/>
    </location>
    <ligand>
        <name>substrate</name>
    </ligand>
</feature>
<dbReference type="InterPro" id="IPR031322">
    <property type="entry name" value="Shikimate/glucono_kinase"/>
</dbReference>
<dbReference type="PROSITE" id="PS01128">
    <property type="entry name" value="SHIKIMATE_KINASE"/>
    <property type="match status" value="1"/>
</dbReference>
<dbReference type="PRINTS" id="PR01100">
    <property type="entry name" value="SHIKIMTKNASE"/>
</dbReference>
<dbReference type="GO" id="GO:0004765">
    <property type="term" value="F:shikimate kinase activity"/>
    <property type="evidence" value="ECO:0007669"/>
    <property type="project" value="UniProtKB-UniRule"/>
</dbReference>
<keyword evidence="8 11" id="KW-0067">ATP-binding</keyword>
<dbReference type="InterPro" id="IPR027417">
    <property type="entry name" value="P-loop_NTPase"/>
</dbReference>
<sequence>MGCGKSSVGKALASLLSCPFVDLDTYIERREGRKIPEIFKSDGEAGFRRIEQAALAEVTAGQETMSVLSLGGGTLTTPECAEKVKKVTLCFYLRASVGKLMHNLENDFEGRPMLGQSLHNPDKLRMRIETLMKEREDVYEDTARYIIDIDGKEFNEIASEIADVLKKEVPLRVNTETTPQKKTVLDPLRRKEVALTPEEEVRQWCIRELLHGQMKVPMHMMMSETGFRLGGKQFRADILIYDRDTEPLAVVECKRPETAIDRNVLEQAIRYNMVLSVKFIIITNGIRTYIFKKGKDGYSPLRSAPVFEEMLK</sequence>
<comment type="subunit">
    <text evidence="11">Monomer.</text>
</comment>
<keyword evidence="6 11" id="KW-0547">Nucleotide-binding</keyword>
<organism evidence="13 14">
    <name type="scientific">Candidatus Cryptobacteroides avicola</name>
    <dbReference type="NCBI Taxonomy" id="2840757"/>
    <lineage>
        <taxon>Bacteria</taxon>
        <taxon>Pseudomonadati</taxon>
        <taxon>Bacteroidota</taxon>
        <taxon>Bacteroidia</taxon>
        <taxon>Bacteroidales</taxon>
        <taxon>Candidatus Cryptobacteroides</taxon>
    </lineage>
</organism>
<evidence type="ECO:0000256" key="5">
    <source>
        <dbReference type="ARBA" id="ARBA00022679"/>
    </source>
</evidence>
<protein>
    <recommendedName>
        <fullName evidence="3 11">Shikimate kinase</fullName>
        <shortName evidence="11">SK</shortName>
        <ecNumber evidence="3 11">2.7.1.71</ecNumber>
    </recommendedName>
</protein>
<comment type="pathway">
    <text evidence="1 11">Metabolic intermediate biosynthesis; chorismate biosynthesis; chorismate from D-erythrose 4-phosphate and phosphoenolpyruvate: step 5/7.</text>
</comment>
<evidence type="ECO:0000256" key="10">
    <source>
        <dbReference type="ARBA" id="ARBA00048567"/>
    </source>
</evidence>
<keyword evidence="9 11" id="KW-0057">Aromatic amino acid biosynthesis</keyword>
<dbReference type="HAMAP" id="MF_00109">
    <property type="entry name" value="Shikimate_kinase"/>
    <property type="match status" value="1"/>
</dbReference>
<feature type="binding site" evidence="11">
    <location>
        <begin position="2"/>
        <end position="7"/>
    </location>
    <ligand>
        <name>ATP</name>
        <dbReference type="ChEBI" id="CHEBI:30616"/>
    </ligand>
</feature>
<comment type="similarity">
    <text evidence="2 11">Belongs to the shikimate kinase family.</text>
</comment>
<comment type="caution">
    <text evidence="13">The sequence shown here is derived from an EMBL/GenBank/DDBJ whole genome shotgun (WGS) entry which is preliminary data.</text>
</comment>
<proteinExistence type="inferred from homology"/>
<evidence type="ECO:0000313" key="13">
    <source>
        <dbReference type="EMBL" id="MBO8483246.1"/>
    </source>
</evidence>
<feature type="binding site" evidence="11">
    <location>
        <position position="135"/>
    </location>
    <ligand>
        <name>substrate</name>
    </ligand>
</feature>
<dbReference type="Gene3D" id="3.90.1570.30">
    <property type="match status" value="1"/>
</dbReference>
<dbReference type="GO" id="GO:0008652">
    <property type="term" value="P:amino acid biosynthetic process"/>
    <property type="evidence" value="ECO:0007669"/>
    <property type="project" value="UniProtKB-KW"/>
</dbReference>
<name>A0A940DSY6_9BACT</name>
<dbReference type="Proteomes" id="UP000725002">
    <property type="component" value="Unassembled WGS sequence"/>
</dbReference>
<keyword evidence="7 11" id="KW-0418">Kinase</keyword>
<feature type="binding site" evidence="11">
    <location>
        <position position="111"/>
    </location>
    <ligand>
        <name>ATP</name>
        <dbReference type="ChEBI" id="CHEBI:30616"/>
    </ligand>
</feature>
<keyword evidence="4 11" id="KW-0028">Amino-acid biosynthesis</keyword>
<evidence type="ECO:0000256" key="9">
    <source>
        <dbReference type="ARBA" id="ARBA00023141"/>
    </source>
</evidence>
<evidence type="ECO:0000256" key="6">
    <source>
        <dbReference type="ARBA" id="ARBA00022741"/>
    </source>
</evidence>
<evidence type="ECO:0000256" key="4">
    <source>
        <dbReference type="ARBA" id="ARBA00022605"/>
    </source>
</evidence>
<accession>A0A940DSY6</accession>
<evidence type="ECO:0000313" key="14">
    <source>
        <dbReference type="Proteomes" id="UP000725002"/>
    </source>
</evidence>
<evidence type="ECO:0000259" key="12">
    <source>
        <dbReference type="Pfam" id="PF13588"/>
    </source>
</evidence>
<feature type="domain" description="Type I restriction enzyme R protein N-terminal" evidence="12">
    <location>
        <begin position="197"/>
        <end position="303"/>
    </location>
</feature>
<dbReference type="GO" id="GO:0009423">
    <property type="term" value="P:chorismate biosynthetic process"/>
    <property type="evidence" value="ECO:0007669"/>
    <property type="project" value="UniProtKB-UniRule"/>
</dbReference>
<dbReference type="Pfam" id="PF13588">
    <property type="entry name" value="HSDR_N_2"/>
    <property type="match status" value="1"/>
</dbReference>
<evidence type="ECO:0000256" key="8">
    <source>
        <dbReference type="ARBA" id="ARBA00022840"/>
    </source>
</evidence>
<dbReference type="Pfam" id="PF01202">
    <property type="entry name" value="SKI"/>
    <property type="match status" value="1"/>
</dbReference>
<comment type="caution">
    <text evidence="11">Lacks conserved residue(s) required for the propagation of feature annotation.</text>
</comment>
<dbReference type="SUPFAM" id="SSF52540">
    <property type="entry name" value="P-loop containing nucleoside triphosphate hydrolases"/>
    <property type="match status" value="1"/>
</dbReference>
<dbReference type="EMBL" id="JADILV010000024">
    <property type="protein sequence ID" value="MBO8483246.1"/>
    <property type="molecule type" value="Genomic_DNA"/>
</dbReference>
<feature type="binding site" evidence="11">
    <location>
        <position position="72"/>
    </location>
    <ligand>
        <name>substrate</name>
    </ligand>
</feature>
<feature type="binding site" evidence="11">
    <location>
        <position position="24"/>
    </location>
    <ligand>
        <name>substrate</name>
    </ligand>
</feature>
<dbReference type="InterPro" id="IPR029464">
    <property type="entry name" value="HSDR_N"/>
</dbReference>
<evidence type="ECO:0000256" key="1">
    <source>
        <dbReference type="ARBA" id="ARBA00004842"/>
    </source>
</evidence>
<dbReference type="CDD" id="cd00464">
    <property type="entry name" value="SK"/>
    <property type="match status" value="1"/>
</dbReference>
<comment type="catalytic activity">
    <reaction evidence="10 11">
        <text>shikimate + ATP = 3-phosphoshikimate + ADP + H(+)</text>
        <dbReference type="Rhea" id="RHEA:13121"/>
        <dbReference type="ChEBI" id="CHEBI:15378"/>
        <dbReference type="ChEBI" id="CHEBI:30616"/>
        <dbReference type="ChEBI" id="CHEBI:36208"/>
        <dbReference type="ChEBI" id="CHEBI:145989"/>
        <dbReference type="ChEBI" id="CHEBI:456216"/>
        <dbReference type="EC" id="2.7.1.71"/>
    </reaction>
</comment>
<gene>
    <name evidence="11" type="primary">aroK</name>
    <name evidence="13" type="ORF">IAB75_03920</name>
</gene>
<keyword evidence="5 11" id="KW-0808">Transferase</keyword>
<comment type="cofactor">
    <cofactor evidence="11">
        <name>Mg(2+)</name>
        <dbReference type="ChEBI" id="CHEBI:18420"/>
    </cofactor>
    <text evidence="11">Binds 1 Mg(2+) ion per subunit.</text>
</comment>
<dbReference type="InterPro" id="IPR000623">
    <property type="entry name" value="Shikimate_kinase/TSH1"/>
</dbReference>
<dbReference type="PANTHER" id="PTHR21087:SF16">
    <property type="entry name" value="SHIKIMATE KINASE 1, CHLOROPLASTIC"/>
    <property type="match status" value="1"/>
</dbReference>
<keyword evidence="11" id="KW-0460">Magnesium</keyword>
<dbReference type="AlphaFoldDB" id="A0A940DSY6"/>
<dbReference type="GO" id="GO:0005829">
    <property type="term" value="C:cytosol"/>
    <property type="evidence" value="ECO:0007669"/>
    <property type="project" value="TreeGrafter"/>
</dbReference>